<reference evidence="2 3" key="1">
    <citation type="submission" date="2016-10" db="EMBL/GenBank/DDBJ databases">
        <title>Arsenicibacter rosenii gen. nov., sp. nov., an efficient arsenic-methylating bacterium isolated from an arsenic-contaminated paddy soil.</title>
        <authorList>
            <person name="Huang K."/>
        </authorList>
    </citation>
    <scope>NUCLEOTIDE SEQUENCE [LARGE SCALE GENOMIC DNA]</scope>
    <source>
        <strain evidence="2 3">SM-1</strain>
    </source>
</reference>
<accession>A0A1S2VL33</accession>
<organism evidence="2 3">
    <name type="scientific">Arsenicibacter rosenii</name>
    <dbReference type="NCBI Taxonomy" id="1750698"/>
    <lineage>
        <taxon>Bacteria</taxon>
        <taxon>Pseudomonadati</taxon>
        <taxon>Bacteroidota</taxon>
        <taxon>Cytophagia</taxon>
        <taxon>Cytophagales</taxon>
        <taxon>Spirosomataceae</taxon>
        <taxon>Arsenicibacter</taxon>
    </lineage>
</organism>
<dbReference type="Proteomes" id="UP000181790">
    <property type="component" value="Unassembled WGS sequence"/>
</dbReference>
<proteinExistence type="predicted"/>
<keyword evidence="1" id="KW-0732">Signal</keyword>
<evidence type="ECO:0000313" key="2">
    <source>
        <dbReference type="EMBL" id="OIN59474.1"/>
    </source>
</evidence>
<sequence length="127" mass="14780">MKKTIITALTLALFTTGISFAQRGYNPGPGRYPAPPQSRADDFQEDLRIDRIDNIVGLTRRQERDIKRIENRYDYLERARLTPQEYRRVISEKNRAILSVLTPAQRDRLYASQYRSRPGGYGYGRRG</sequence>
<comment type="caution">
    <text evidence="2">The sequence shown here is derived from an EMBL/GenBank/DDBJ whole genome shotgun (WGS) entry which is preliminary data.</text>
</comment>
<feature type="chain" id="PRO_5010233485" evidence="1">
    <location>
        <begin position="22"/>
        <end position="127"/>
    </location>
</feature>
<keyword evidence="3" id="KW-1185">Reference proteome</keyword>
<dbReference type="AlphaFoldDB" id="A0A1S2VL33"/>
<evidence type="ECO:0000313" key="3">
    <source>
        <dbReference type="Proteomes" id="UP000181790"/>
    </source>
</evidence>
<feature type="signal peptide" evidence="1">
    <location>
        <begin position="1"/>
        <end position="21"/>
    </location>
</feature>
<dbReference type="RefSeq" id="WP_071503156.1">
    <property type="nucleotide sequence ID" value="NZ_MORL01000004.1"/>
</dbReference>
<dbReference type="OrthoDB" id="958085at2"/>
<name>A0A1S2VL33_9BACT</name>
<evidence type="ECO:0000256" key="1">
    <source>
        <dbReference type="SAM" id="SignalP"/>
    </source>
</evidence>
<gene>
    <name evidence="2" type="ORF">BLX24_10925</name>
</gene>
<dbReference type="EMBL" id="MORL01000004">
    <property type="protein sequence ID" value="OIN59474.1"/>
    <property type="molecule type" value="Genomic_DNA"/>
</dbReference>
<protein>
    <submittedName>
        <fullName evidence="2">Uncharacterized protein</fullName>
    </submittedName>
</protein>